<sequence length="182" mass="20857">MDVFVEQIVKKRNTTKDIAIIVGIILAALILCFVFAIILPVFVPILGTLSLFLVAGTVFGAYWLISSMNLEFEYAATNGDLTVDKIIHRRKRKRVINLDSKDIETMGKYKAADHAQKRYDKRINAARDENAEDCWYLTMRHNQFGNILLTFSPDERTLSALKPFIKRQLAVEVFGRDAFRRT</sequence>
<accession>A0A412AUM6</accession>
<dbReference type="EMBL" id="QRTC01000073">
    <property type="protein sequence ID" value="RGQ35076.1"/>
    <property type="molecule type" value="Genomic_DNA"/>
</dbReference>
<keyword evidence="1" id="KW-0812">Transmembrane</keyword>
<feature type="transmembrane region" description="Helical" evidence="1">
    <location>
        <begin position="45"/>
        <end position="65"/>
    </location>
</feature>
<reference evidence="2 3" key="1">
    <citation type="submission" date="2018-08" db="EMBL/GenBank/DDBJ databases">
        <title>A genome reference for cultivated species of the human gut microbiota.</title>
        <authorList>
            <person name="Zou Y."/>
            <person name="Xue W."/>
            <person name="Luo G."/>
        </authorList>
    </citation>
    <scope>NUCLEOTIDE SEQUENCE [LARGE SCALE GENOMIC DNA]</scope>
    <source>
        <strain evidence="2 3">AF28-26</strain>
    </source>
</reference>
<keyword evidence="1" id="KW-1133">Transmembrane helix</keyword>
<evidence type="ECO:0000313" key="2">
    <source>
        <dbReference type="EMBL" id="RGQ35076.1"/>
    </source>
</evidence>
<dbReference type="Proteomes" id="UP000284751">
    <property type="component" value="Unassembled WGS sequence"/>
</dbReference>
<evidence type="ECO:0000313" key="3">
    <source>
        <dbReference type="Proteomes" id="UP000284751"/>
    </source>
</evidence>
<dbReference type="InterPro" id="IPR046088">
    <property type="entry name" value="DUF6106"/>
</dbReference>
<feature type="transmembrane region" description="Helical" evidence="1">
    <location>
        <begin position="18"/>
        <end position="39"/>
    </location>
</feature>
<protein>
    <submittedName>
        <fullName evidence="2">Uncharacterized protein</fullName>
    </submittedName>
</protein>
<proteinExistence type="predicted"/>
<dbReference type="AlphaFoldDB" id="A0A412AUM6"/>
<evidence type="ECO:0000256" key="1">
    <source>
        <dbReference type="SAM" id="Phobius"/>
    </source>
</evidence>
<gene>
    <name evidence="2" type="ORF">DWY99_13100</name>
</gene>
<keyword evidence="1" id="KW-0472">Membrane</keyword>
<dbReference type="Pfam" id="PF19601">
    <property type="entry name" value="DUF6106"/>
    <property type="match status" value="1"/>
</dbReference>
<organism evidence="2 3">
    <name type="scientific">[Clostridium] leptum</name>
    <dbReference type="NCBI Taxonomy" id="1535"/>
    <lineage>
        <taxon>Bacteria</taxon>
        <taxon>Bacillati</taxon>
        <taxon>Bacillota</taxon>
        <taxon>Clostridia</taxon>
        <taxon>Eubacteriales</taxon>
        <taxon>Oscillospiraceae</taxon>
        <taxon>Oscillospiraceae incertae sedis</taxon>
    </lineage>
</organism>
<comment type="caution">
    <text evidence="2">The sequence shown here is derived from an EMBL/GenBank/DDBJ whole genome shotgun (WGS) entry which is preliminary data.</text>
</comment>
<name>A0A412AUM6_9FIRM</name>